<dbReference type="AlphaFoldDB" id="A0A132A6C5"/>
<dbReference type="Proteomes" id="UP000616769">
    <property type="component" value="Unassembled WGS sequence"/>
</dbReference>
<gene>
    <name evidence="2" type="ORF">QR98_0049250</name>
</gene>
<name>A0A132A6C5_SARSC</name>
<proteinExistence type="predicted"/>
<comment type="caution">
    <text evidence="2">The sequence shown here is derived from an EMBL/GenBank/DDBJ whole genome shotgun (WGS) entry which is preliminary data.</text>
</comment>
<evidence type="ECO:0000256" key="1">
    <source>
        <dbReference type="SAM" id="MobiDB-lite"/>
    </source>
</evidence>
<feature type="compositionally biased region" description="Acidic residues" evidence="1">
    <location>
        <begin position="48"/>
        <end position="62"/>
    </location>
</feature>
<organism evidence="2 3">
    <name type="scientific">Sarcoptes scabiei</name>
    <name type="common">Itch mite</name>
    <name type="synonym">Acarus scabiei</name>
    <dbReference type="NCBI Taxonomy" id="52283"/>
    <lineage>
        <taxon>Eukaryota</taxon>
        <taxon>Metazoa</taxon>
        <taxon>Ecdysozoa</taxon>
        <taxon>Arthropoda</taxon>
        <taxon>Chelicerata</taxon>
        <taxon>Arachnida</taxon>
        <taxon>Acari</taxon>
        <taxon>Acariformes</taxon>
        <taxon>Sarcoptiformes</taxon>
        <taxon>Astigmata</taxon>
        <taxon>Psoroptidia</taxon>
        <taxon>Sarcoptoidea</taxon>
        <taxon>Sarcoptidae</taxon>
        <taxon>Sarcoptinae</taxon>
        <taxon>Sarcoptes</taxon>
    </lineage>
</organism>
<reference evidence="2 3" key="1">
    <citation type="journal article" date="2015" name="Parasit. Vectors">
        <title>Draft genome of the scabies mite.</title>
        <authorList>
            <person name="Rider S.D.Jr."/>
            <person name="Morgan M.S."/>
            <person name="Arlian L.G."/>
        </authorList>
    </citation>
    <scope>NUCLEOTIDE SEQUENCE [LARGE SCALE GENOMIC DNA]</scope>
    <source>
        <strain evidence="2">Arlian Lab</strain>
    </source>
</reference>
<accession>A0A132A6C5</accession>
<dbReference type="VEuPathDB" id="VectorBase:SSCA004593"/>
<evidence type="ECO:0000313" key="2">
    <source>
        <dbReference type="EMBL" id="KPM06449.1"/>
    </source>
</evidence>
<dbReference type="EMBL" id="JXLN01010888">
    <property type="protein sequence ID" value="KPM06449.1"/>
    <property type="molecule type" value="Genomic_DNA"/>
</dbReference>
<feature type="region of interest" description="Disordered" evidence="1">
    <location>
        <begin position="41"/>
        <end position="62"/>
    </location>
</feature>
<evidence type="ECO:0000313" key="3">
    <source>
        <dbReference type="Proteomes" id="UP000616769"/>
    </source>
</evidence>
<protein>
    <submittedName>
        <fullName evidence="2">Uncharacterized protein</fullName>
    </submittedName>
</protein>
<sequence length="102" mass="11789">MLVILRRFVSSPSIAYTEFYLELRSKNHSLISTSLNEISPVGLRSEDDRDDDEEDNDDGDEEEFEFTMILECFKSISIDVEICPEDFDFRGFSSSRLTTESD</sequence>